<evidence type="ECO:0000313" key="1">
    <source>
        <dbReference type="EMBL" id="JAD46844.1"/>
    </source>
</evidence>
<proteinExistence type="predicted"/>
<dbReference type="EMBL" id="GBRH01251051">
    <property type="protein sequence ID" value="JAD46844.1"/>
    <property type="molecule type" value="Transcribed_RNA"/>
</dbReference>
<organism evidence="1">
    <name type="scientific">Arundo donax</name>
    <name type="common">Giant reed</name>
    <name type="synonym">Donax arundinaceus</name>
    <dbReference type="NCBI Taxonomy" id="35708"/>
    <lineage>
        <taxon>Eukaryota</taxon>
        <taxon>Viridiplantae</taxon>
        <taxon>Streptophyta</taxon>
        <taxon>Embryophyta</taxon>
        <taxon>Tracheophyta</taxon>
        <taxon>Spermatophyta</taxon>
        <taxon>Magnoliopsida</taxon>
        <taxon>Liliopsida</taxon>
        <taxon>Poales</taxon>
        <taxon>Poaceae</taxon>
        <taxon>PACMAD clade</taxon>
        <taxon>Arundinoideae</taxon>
        <taxon>Arundineae</taxon>
        <taxon>Arundo</taxon>
    </lineage>
</organism>
<accession>A0A0A9A581</accession>
<dbReference type="AlphaFoldDB" id="A0A0A9A581"/>
<name>A0A0A9A581_ARUDO</name>
<reference evidence="1" key="2">
    <citation type="journal article" date="2015" name="Data Brief">
        <title>Shoot transcriptome of the giant reed, Arundo donax.</title>
        <authorList>
            <person name="Barrero R.A."/>
            <person name="Guerrero F.D."/>
            <person name="Moolhuijzen P."/>
            <person name="Goolsby J.A."/>
            <person name="Tidwell J."/>
            <person name="Bellgard S.E."/>
            <person name="Bellgard M.I."/>
        </authorList>
    </citation>
    <scope>NUCLEOTIDE SEQUENCE</scope>
    <source>
        <tissue evidence="1">Shoot tissue taken approximately 20 cm above the soil surface</tissue>
    </source>
</reference>
<reference evidence="1" key="1">
    <citation type="submission" date="2014-09" db="EMBL/GenBank/DDBJ databases">
        <authorList>
            <person name="Magalhaes I.L.F."/>
            <person name="Oliveira U."/>
            <person name="Santos F.R."/>
            <person name="Vidigal T.H.D.A."/>
            <person name="Brescovit A.D."/>
            <person name="Santos A.J."/>
        </authorList>
    </citation>
    <scope>NUCLEOTIDE SEQUENCE</scope>
    <source>
        <tissue evidence="1">Shoot tissue taken approximately 20 cm above the soil surface</tissue>
    </source>
</reference>
<protein>
    <submittedName>
        <fullName evidence="1">Uncharacterized protein</fullName>
    </submittedName>
</protein>
<sequence length="47" mass="5466">MLAKVSFFERRNLELQLTSTNLVLLNKTYNASIHQHLKCCNPTKSPY</sequence>